<sequence>MSGWRDALKPVLVQAYSQACATVVQMAIARREPERSFHRVAVVAALGRQNGIANGARLQCEMLRRMGIDAELVDASPALRNPLFRVRHDAATAYIVHCGGPQTPQLLSAVLPAAAHAWRIGYWAWELPDPPSDWNGFDRVLNEIWTPSRFAQESLRRLSGRPIEVVPHVVLPAPRRRRDATRVFTVLSFGDSRSSLERKNPAGALAAFRAAFGDSPRARLVLKLGGPPGEHGAIERAAAGCANVSILRDFLTPAALAGLYRSADVLLSLHRAEGFGLPMLEAMGHGIPVVATGWSGNLDFMTNANAVLVPARLVPVADGAGIYQGSVWADPDIEVAAAALRGLAEDPARWERLSVAAHEAALALSRRSPAAVTQLCRRREQLRAVVAARIQGARLHGPSAPPTAMPAGVATAWQHVEGDRR</sequence>
<reference evidence="1" key="1">
    <citation type="submission" date="2020-01" db="EMBL/GenBank/DDBJ databases">
        <authorList>
            <person name="Rat A."/>
        </authorList>
    </citation>
    <scope>NUCLEOTIDE SEQUENCE</scope>
    <source>
        <strain evidence="1">LMG 31228</strain>
    </source>
</reference>
<keyword evidence="2" id="KW-1185">Reference proteome</keyword>
<dbReference type="AlphaFoldDB" id="A0A9X9X5R6"/>
<name>A0A9X9X5R6_9PROT</name>
<protein>
    <submittedName>
        <fullName evidence="1">Glycosyltransferase family 4 protein</fullName>
    </submittedName>
</protein>
<accession>A0A9X9X5R6</accession>
<dbReference type="SUPFAM" id="SSF53756">
    <property type="entry name" value="UDP-Glycosyltransferase/glycogen phosphorylase"/>
    <property type="match status" value="1"/>
</dbReference>
<dbReference type="EMBL" id="JAAEDL010000001">
    <property type="protein sequence ID" value="MBR0679052.1"/>
    <property type="molecule type" value="Genomic_DNA"/>
</dbReference>
<reference evidence="1" key="2">
    <citation type="journal article" date="2021" name="Syst. Appl. Microbiol.">
        <title>Roseomonas hellenica sp. nov., isolated from roots of wild-growing Alkanna tinctoria.</title>
        <authorList>
            <person name="Rat A."/>
            <person name="Naranjo H.D."/>
            <person name="Lebbe L."/>
            <person name="Cnockaert M."/>
            <person name="Krigas N."/>
            <person name="Grigoriadou K."/>
            <person name="Maloupa E."/>
            <person name="Willems A."/>
        </authorList>
    </citation>
    <scope>NUCLEOTIDE SEQUENCE</scope>
    <source>
        <strain evidence="1">LMG 31228</strain>
    </source>
</reference>
<dbReference type="RefSeq" id="WP_211844403.1">
    <property type="nucleotide sequence ID" value="NZ_JAAEDL010000001.1"/>
</dbReference>
<comment type="caution">
    <text evidence="1">The sequence shown here is derived from an EMBL/GenBank/DDBJ whole genome shotgun (WGS) entry which is preliminary data.</text>
</comment>
<dbReference type="CDD" id="cd03801">
    <property type="entry name" value="GT4_PimA-like"/>
    <property type="match status" value="1"/>
</dbReference>
<dbReference type="PANTHER" id="PTHR46656">
    <property type="entry name" value="PUTATIVE-RELATED"/>
    <property type="match status" value="1"/>
</dbReference>
<evidence type="ECO:0000313" key="2">
    <source>
        <dbReference type="Proteomes" id="UP001138709"/>
    </source>
</evidence>
<dbReference type="Pfam" id="PF20706">
    <property type="entry name" value="GT4-conflict"/>
    <property type="match status" value="1"/>
</dbReference>
<evidence type="ECO:0000313" key="1">
    <source>
        <dbReference type="EMBL" id="MBR0679052.1"/>
    </source>
</evidence>
<dbReference type="Proteomes" id="UP001138709">
    <property type="component" value="Unassembled WGS sequence"/>
</dbReference>
<organism evidence="1 2">
    <name type="scientific">Neoroseomonas eburnea</name>
    <dbReference type="NCBI Taxonomy" id="1346889"/>
    <lineage>
        <taxon>Bacteria</taxon>
        <taxon>Pseudomonadati</taxon>
        <taxon>Pseudomonadota</taxon>
        <taxon>Alphaproteobacteria</taxon>
        <taxon>Acetobacterales</taxon>
        <taxon>Acetobacteraceae</taxon>
        <taxon>Neoroseomonas</taxon>
    </lineage>
</organism>
<dbReference type="PANTHER" id="PTHR46656:SF3">
    <property type="entry name" value="PUTATIVE-RELATED"/>
    <property type="match status" value="1"/>
</dbReference>
<proteinExistence type="predicted"/>
<dbReference type="Gene3D" id="3.40.50.2000">
    <property type="entry name" value="Glycogen Phosphorylase B"/>
    <property type="match status" value="1"/>
</dbReference>
<gene>
    <name evidence="1" type="ORF">GXW74_01010</name>
</gene>